<comment type="caution">
    <text evidence="1">The sequence shown here is derived from an EMBL/GenBank/DDBJ whole genome shotgun (WGS) entry which is preliminary data.</text>
</comment>
<gene>
    <name evidence="1" type="ORF">BDP27DRAFT_59631</name>
</gene>
<sequence length="155" mass="17768">MAIATERTWTCNVMPNCPHEKFSTGLAFHRSDYHTTSRSIKYANETIRIRRGPDGKLECPCGEPKHARYCYRKILNMCSLSSGHPSADATKWNDWTEYTYSHRPIRGPSNSTAPSSSAPPMNKLHLPEMYVQSTVIKSLDLFQPRQIQRKVIRLN</sequence>
<keyword evidence="2" id="KW-1185">Reference proteome</keyword>
<dbReference type="AlphaFoldDB" id="A0A9P5U551"/>
<accession>A0A9P5U551</accession>
<reference evidence="1" key="1">
    <citation type="submission" date="2020-11" db="EMBL/GenBank/DDBJ databases">
        <authorList>
            <consortium name="DOE Joint Genome Institute"/>
            <person name="Ahrendt S."/>
            <person name="Riley R."/>
            <person name="Andreopoulos W."/>
            <person name="Labutti K."/>
            <person name="Pangilinan J."/>
            <person name="Ruiz-Duenas F.J."/>
            <person name="Barrasa J.M."/>
            <person name="Sanchez-Garcia M."/>
            <person name="Camarero S."/>
            <person name="Miyauchi S."/>
            <person name="Serrano A."/>
            <person name="Linde D."/>
            <person name="Babiker R."/>
            <person name="Drula E."/>
            <person name="Ayuso-Fernandez I."/>
            <person name="Pacheco R."/>
            <person name="Padilla G."/>
            <person name="Ferreira P."/>
            <person name="Barriuso J."/>
            <person name="Kellner H."/>
            <person name="Castanera R."/>
            <person name="Alfaro M."/>
            <person name="Ramirez L."/>
            <person name="Pisabarro A.G."/>
            <person name="Kuo A."/>
            <person name="Tritt A."/>
            <person name="Lipzen A."/>
            <person name="He G."/>
            <person name="Yan M."/>
            <person name="Ng V."/>
            <person name="Cullen D."/>
            <person name="Martin F."/>
            <person name="Rosso M.-N."/>
            <person name="Henrissat B."/>
            <person name="Hibbett D."/>
            <person name="Martinez A.T."/>
            <person name="Grigoriev I.V."/>
        </authorList>
    </citation>
    <scope>NUCLEOTIDE SEQUENCE</scope>
    <source>
        <strain evidence="1">AH 40177</strain>
    </source>
</reference>
<proteinExistence type="predicted"/>
<name>A0A9P5U551_9AGAR</name>
<evidence type="ECO:0000313" key="1">
    <source>
        <dbReference type="EMBL" id="KAF9065433.1"/>
    </source>
</evidence>
<dbReference type="Proteomes" id="UP000772434">
    <property type="component" value="Unassembled WGS sequence"/>
</dbReference>
<organism evidence="1 2">
    <name type="scientific">Rhodocollybia butyracea</name>
    <dbReference type="NCBI Taxonomy" id="206335"/>
    <lineage>
        <taxon>Eukaryota</taxon>
        <taxon>Fungi</taxon>
        <taxon>Dikarya</taxon>
        <taxon>Basidiomycota</taxon>
        <taxon>Agaricomycotina</taxon>
        <taxon>Agaricomycetes</taxon>
        <taxon>Agaricomycetidae</taxon>
        <taxon>Agaricales</taxon>
        <taxon>Marasmiineae</taxon>
        <taxon>Omphalotaceae</taxon>
        <taxon>Rhodocollybia</taxon>
    </lineage>
</organism>
<evidence type="ECO:0000313" key="2">
    <source>
        <dbReference type="Proteomes" id="UP000772434"/>
    </source>
</evidence>
<protein>
    <submittedName>
        <fullName evidence="1">Uncharacterized protein</fullName>
    </submittedName>
</protein>
<dbReference type="OrthoDB" id="3055635at2759"/>
<dbReference type="EMBL" id="JADNRY010000104">
    <property type="protein sequence ID" value="KAF9065433.1"/>
    <property type="molecule type" value="Genomic_DNA"/>
</dbReference>